<dbReference type="Gene3D" id="2.60.40.10">
    <property type="entry name" value="Immunoglobulins"/>
    <property type="match status" value="2"/>
</dbReference>
<feature type="signal peptide" evidence="1">
    <location>
        <begin position="1"/>
        <end position="36"/>
    </location>
</feature>
<accession>A0A3D8MBW1</accession>
<protein>
    <submittedName>
        <fullName evidence="2">Uncharacterized protein</fullName>
    </submittedName>
</protein>
<reference evidence="3" key="1">
    <citation type="submission" date="2018-08" db="EMBL/GenBank/DDBJ databases">
        <authorList>
            <person name="Zhang J."/>
            <person name="Du Z.-J."/>
        </authorList>
    </citation>
    <scope>NUCLEOTIDE SEQUENCE [LARGE SCALE GENOMIC DNA]</scope>
    <source>
        <strain evidence="3">KCTC 52655</strain>
    </source>
</reference>
<dbReference type="AlphaFoldDB" id="A0A3D8MBW1"/>
<sequence>MNGPALKNIQHHCRIASQVVRRGTLALLVLCFTSQAAVTLETEVKITDYGLHFDGQNLDYGTLGNADTTTETYDYFFGPNISAHGDAVKTYKHYVFMTWYRGGKYDRHVMLSRYNTQTGAIASIEFPHQHTGFRGDPNVGESHNTIALAISPINGTIHMLYDMHAYTDTNHGGAFEDDYFRYTYSIPGAADVSDNNFTLTQFVKDTSSLSQGSDDYKHLTMTGNLSDKANFASLTYPTFFTNTDGTLLLYMRKGGNNNGGYVFNRYDDATQTWSNFTEFNVVSAVNYGNAYNWGLYGHMKYVNGKLRVGFQQRSSNNNDKFKYQNGLYYAYSDHPEGNGSWKNHQGQNMTFPLINSDEIKFYEPGDLITHTEANSVYIVGNFDWTVTDAGDVHFISKVRSTDTSRPDYQEVYLHSYKPAGSGSFIHSTNFTGATDIYTAGNNVYIIGLNSSGYPYVEKATGGTNNFTQVYEQTSGTQFDHGVVHIDNGKLYYYLMENSSGTTQPLYLQIIDLDIYQAPVVSFQQSAITLDEGYQQLYLDVGAVSPTAGVLISNVKLYVDGNFIRQELVAPYEWGHSGSPNSAELLGLSAGQHTITAVATDENGLEGEASLTVTVNNTAVPVVSFPSSSITLEEGYQQLYLDVSAVSPATGVSISDVKLYVDGNFIRQELVAPYEWGHSGSPNSAELLGLSAGQHTITAVATDENGLEGQSSLAVTVNASSGACSSTTDITWDTRTEVQLSGSDSCIRFDRDLTGSTVQFWDSDTNTSCDFNGTASSVDGTGSIVIDATYKQSSDYTGTVLQLTPSNGCQFIKVRAY</sequence>
<dbReference type="EMBL" id="QRHA01000003">
    <property type="protein sequence ID" value="RDV27545.1"/>
    <property type="molecule type" value="Genomic_DNA"/>
</dbReference>
<proteinExistence type="predicted"/>
<evidence type="ECO:0000256" key="1">
    <source>
        <dbReference type="SAM" id="SignalP"/>
    </source>
</evidence>
<dbReference type="RefSeq" id="WP_115592444.1">
    <property type="nucleotide sequence ID" value="NZ_QRHA01000003.1"/>
</dbReference>
<evidence type="ECO:0000313" key="2">
    <source>
        <dbReference type="EMBL" id="RDV27545.1"/>
    </source>
</evidence>
<comment type="caution">
    <text evidence="2">The sequence shown here is derived from an EMBL/GenBank/DDBJ whole genome shotgun (WGS) entry which is preliminary data.</text>
</comment>
<name>A0A3D8MBW1_9ALTE</name>
<keyword evidence="1" id="KW-0732">Signal</keyword>
<gene>
    <name evidence="2" type="ORF">DXV75_05835</name>
</gene>
<dbReference type="InterPro" id="IPR013783">
    <property type="entry name" value="Ig-like_fold"/>
</dbReference>
<dbReference type="Proteomes" id="UP000256561">
    <property type="component" value="Unassembled WGS sequence"/>
</dbReference>
<evidence type="ECO:0000313" key="3">
    <source>
        <dbReference type="Proteomes" id="UP000256561"/>
    </source>
</evidence>
<organism evidence="2 3">
    <name type="scientific">Alteromonas aestuariivivens</name>
    <dbReference type="NCBI Taxonomy" id="1938339"/>
    <lineage>
        <taxon>Bacteria</taxon>
        <taxon>Pseudomonadati</taxon>
        <taxon>Pseudomonadota</taxon>
        <taxon>Gammaproteobacteria</taxon>
        <taxon>Alteromonadales</taxon>
        <taxon>Alteromonadaceae</taxon>
        <taxon>Alteromonas/Salinimonas group</taxon>
        <taxon>Alteromonas</taxon>
    </lineage>
</organism>
<feature type="chain" id="PRO_5017628502" evidence="1">
    <location>
        <begin position="37"/>
        <end position="816"/>
    </location>
</feature>
<dbReference type="OrthoDB" id="315328at2"/>
<keyword evidence="3" id="KW-1185">Reference proteome</keyword>
<dbReference type="Pfam" id="PF15892">
    <property type="entry name" value="BNR_4"/>
    <property type="match status" value="1"/>
</dbReference>